<protein>
    <submittedName>
        <fullName evidence="1">Uncharacterized protein</fullName>
    </submittedName>
</protein>
<keyword evidence="2" id="KW-1185">Reference proteome</keyword>
<accession>A0ABT2TFV9</accession>
<name>A0ABT2TFV9_9FIRM</name>
<dbReference type="EMBL" id="JAOQJQ010000001">
    <property type="protein sequence ID" value="MCU6761075.1"/>
    <property type="molecule type" value="Genomic_DNA"/>
</dbReference>
<dbReference type="RefSeq" id="WP_158423929.1">
    <property type="nucleotide sequence ID" value="NZ_JAOQJQ010000001.1"/>
</dbReference>
<gene>
    <name evidence="1" type="ORF">OCV88_01835</name>
</gene>
<reference evidence="1 2" key="1">
    <citation type="journal article" date="2021" name="ISME Commun">
        <title>Automated analysis of genomic sequences facilitates high-throughput and comprehensive description of bacteria.</title>
        <authorList>
            <person name="Hitch T.C.A."/>
        </authorList>
    </citation>
    <scope>NUCLEOTIDE SEQUENCE [LARGE SCALE GENOMIC DNA]</scope>
    <source>
        <strain evidence="1 2">Sanger_109</strain>
    </source>
</reference>
<sequence>MELHYYQAASGKNLILEFIESLSLDEQVDGYSVLECLEEGSLDQIRWKHWKKKIYEVYLSINFISDF</sequence>
<comment type="caution">
    <text evidence="1">The sequence shown here is derived from an EMBL/GenBank/DDBJ whole genome shotgun (WGS) entry which is preliminary data.</text>
</comment>
<evidence type="ECO:0000313" key="1">
    <source>
        <dbReference type="EMBL" id="MCU6761075.1"/>
    </source>
</evidence>
<evidence type="ECO:0000313" key="2">
    <source>
        <dbReference type="Proteomes" id="UP001652442"/>
    </source>
</evidence>
<dbReference type="Proteomes" id="UP001652442">
    <property type="component" value="Unassembled WGS sequence"/>
</dbReference>
<organism evidence="1 2">
    <name type="scientific">Brotonthovivens ammoniilytica</name>
    <dbReference type="NCBI Taxonomy" id="2981725"/>
    <lineage>
        <taxon>Bacteria</taxon>
        <taxon>Bacillati</taxon>
        <taxon>Bacillota</taxon>
        <taxon>Clostridia</taxon>
        <taxon>Lachnospirales</taxon>
        <taxon>Lachnospiraceae</taxon>
        <taxon>Brotonthovivens</taxon>
    </lineage>
</organism>
<proteinExistence type="predicted"/>